<dbReference type="STRING" id="118168.MC7420_2023"/>
<dbReference type="HOGENOM" id="CLU_3116732_0_0_3"/>
<protein>
    <submittedName>
        <fullName evidence="2">Uncharacterized protein</fullName>
    </submittedName>
</protein>
<dbReference type="Proteomes" id="UP000003835">
    <property type="component" value="Unassembled WGS sequence"/>
</dbReference>
<reference evidence="2 3" key="1">
    <citation type="submission" date="2008-07" db="EMBL/GenBank/DDBJ databases">
        <authorList>
            <person name="Tandeau de Marsac N."/>
            <person name="Ferriera S."/>
            <person name="Johnson J."/>
            <person name="Kravitz S."/>
            <person name="Beeson K."/>
            <person name="Sutton G."/>
            <person name="Rogers Y.-H."/>
            <person name="Friedman R."/>
            <person name="Frazier M."/>
            <person name="Venter J.C."/>
        </authorList>
    </citation>
    <scope>NUCLEOTIDE SEQUENCE [LARGE SCALE GENOMIC DNA]</scope>
    <source>
        <strain evidence="2 3">PCC 7420</strain>
    </source>
</reference>
<gene>
    <name evidence="2" type="ORF">MC7420_2023</name>
</gene>
<evidence type="ECO:0000313" key="2">
    <source>
        <dbReference type="EMBL" id="EDX77020.1"/>
    </source>
</evidence>
<dbReference type="EMBL" id="DS989845">
    <property type="protein sequence ID" value="EDX77020.1"/>
    <property type="molecule type" value="Genomic_DNA"/>
</dbReference>
<proteinExistence type="predicted"/>
<evidence type="ECO:0000313" key="3">
    <source>
        <dbReference type="Proteomes" id="UP000003835"/>
    </source>
</evidence>
<organism evidence="2 3">
    <name type="scientific">Coleofasciculus chthonoplastes PCC 7420</name>
    <dbReference type="NCBI Taxonomy" id="118168"/>
    <lineage>
        <taxon>Bacteria</taxon>
        <taxon>Bacillati</taxon>
        <taxon>Cyanobacteriota</taxon>
        <taxon>Cyanophyceae</taxon>
        <taxon>Coleofasciculales</taxon>
        <taxon>Coleofasciculaceae</taxon>
        <taxon>Coleofasciculus</taxon>
    </lineage>
</organism>
<evidence type="ECO:0000256" key="1">
    <source>
        <dbReference type="SAM" id="MobiDB-lite"/>
    </source>
</evidence>
<dbReference type="AlphaFoldDB" id="B4VM80"/>
<keyword evidence="3" id="KW-1185">Reference proteome</keyword>
<accession>B4VM80</accession>
<name>B4VM80_9CYAN</name>
<sequence length="50" mass="5399">MSFELTPPSPSSPSFPSFPSSPRLPCLVRGGDKLLASGMIELMDVLVLFF</sequence>
<feature type="region of interest" description="Disordered" evidence="1">
    <location>
        <begin position="1"/>
        <end position="23"/>
    </location>
</feature>